<dbReference type="Proteomes" id="UP000826271">
    <property type="component" value="Unassembled WGS sequence"/>
</dbReference>
<evidence type="ECO:0000313" key="1">
    <source>
        <dbReference type="EMBL" id="KAG8374146.1"/>
    </source>
</evidence>
<comment type="caution">
    <text evidence="1">The sequence shown here is derived from an EMBL/GenBank/DDBJ whole genome shotgun (WGS) entry which is preliminary data.</text>
</comment>
<name>A0AAV6X157_9LAMI</name>
<protein>
    <submittedName>
        <fullName evidence="1">Uncharacterized protein</fullName>
    </submittedName>
</protein>
<organism evidence="1 2">
    <name type="scientific">Buddleja alternifolia</name>
    <dbReference type="NCBI Taxonomy" id="168488"/>
    <lineage>
        <taxon>Eukaryota</taxon>
        <taxon>Viridiplantae</taxon>
        <taxon>Streptophyta</taxon>
        <taxon>Embryophyta</taxon>
        <taxon>Tracheophyta</taxon>
        <taxon>Spermatophyta</taxon>
        <taxon>Magnoliopsida</taxon>
        <taxon>eudicotyledons</taxon>
        <taxon>Gunneridae</taxon>
        <taxon>Pentapetalae</taxon>
        <taxon>asterids</taxon>
        <taxon>lamiids</taxon>
        <taxon>Lamiales</taxon>
        <taxon>Scrophulariaceae</taxon>
        <taxon>Buddlejeae</taxon>
        <taxon>Buddleja</taxon>
    </lineage>
</organism>
<sequence>MAAHDENRFSDQYYFHLFNDLEEHCKIESENSDDDDDEDDSVQMLRGFMGKLDIKRREMFKKFVSKFEDHVTMEELLRILKKLSRYDGNDRTATDRGVNEDDNSIFEDIKLERFKVKTVNVVGSGVVKEEQE</sequence>
<evidence type="ECO:0000313" key="2">
    <source>
        <dbReference type="Proteomes" id="UP000826271"/>
    </source>
</evidence>
<reference evidence="1" key="1">
    <citation type="submission" date="2019-10" db="EMBL/GenBank/DDBJ databases">
        <authorList>
            <person name="Zhang R."/>
            <person name="Pan Y."/>
            <person name="Wang J."/>
            <person name="Ma R."/>
            <person name="Yu S."/>
        </authorList>
    </citation>
    <scope>NUCLEOTIDE SEQUENCE</scope>
    <source>
        <strain evidence="1">LA-IB0</strain>
        <tissue evidence="1">Leaf</tissue>
    </source>
</reference>
<dbReference type="EMBL" id="WHWC01000011">
    <property type="protein sequence ID" value="KAG8374146.1"/>
    <property type="molecule type" value="Genomic_DNA"/>
</dbReference>
<dbReference type="AlphaFoldDB" id="A0AAV6X157"/>
<proteinExistence type="predicted"/>
<keyword evidence="2" id="KW-1185">Reference proteome</keyword>
<accession>A0AAV6X157</accession>
<gene>
    <name evidence="1" type="ORF">BUALT_Bualt11G0100500</name>
</gene>